<evidence type="ECO:0000256" key="4">
    <source>
        <dbReference type="ARBA" id="ARBA00023172"/>
    </source>
</evidence>
<comment type="function">
    <text evidence="1">Involved in DNA recombination.</text>
</comment>
<feature type="region of interest" description="Disordered" evidence="6">
    <location>
        <begin position="433"/>
        <end position="456"/>
    </location>
</feature>
<evidence type="ECO:0000256" key="7">
    <source>
        <dbReference type="SAM" id="Phobius"/>
    </source>
</evidence>
<keyword evidence="4" id="KW-0233">DNA recombination</keyword>
<organism evidence="8 9">
    <name type="scientific">Hoylesella oralis ATCC 33269</name>
    <dbReference type="NCBI Taxonomy" id="873533"/>
    <lineage>
        <taxon>Bacteria</taxon>
        <taxon>Pseudomonadati</taxon>
        <taxon>Bacteroidota</taxon>
        <taxon>Bacteroidia</taxon>
        <taxon>Bacteroidales</taxon>
        <taxon>Prevotellaceae</taxon>
        <taxon>Hoylesella</taxon>
    </lineage>
</organism>
<dbReference type="EMBL" id="AEPE02000003">
    <property type="protein sequence ID" value="EFZ37608.1"/>
    <property type="molecule type" value="Genomic_DNA"/>
</dbReference>
<comment type="caution">
    <text evidence="8">The sequence shown here is derived from an EMBL/GenBank/DDBJ whole genome shotgun (WGS) entry which is preliminary data.</text>
</comment>
<reference evidence="8" key="1">
    <citation type="submission" date="2011-01" db="EMBL/GenBank/DDBJ databases">
        <authorList>
            <person name="Muzny D."/>
            <person name="Qin X."/>
            <person name="Buhay C."/>
            <person name="Dugan-Rocha S."/>
            <person name="Ding Y."/>
            <person name="Chen G."/>
            <person name="Hawes A."/>
            <person name="Holder M."/>
            <person name="Jhangiani S."/>
            <person name="Johnson A."/>
            <person name="Khan Z."/>
            <person name="Li Z."/>
            <person name="Liu W."/>
            <person name="Liu X."/>
            <person name="Perez L."/>
            <person name="Shen H."/>
            <person name="Wang Q."/>
            <person name="Watt J."/>
            <person name="Xi L."/>
            <person name="Xin Y."/>
            <person name="Zhou J."/>
            <person name="Deng J."/>
            <person name="Jiang H."/>
            <person name="Liu Y."/>
            <person name="Qu J."/>
            <person name="Song X.-Z."/>
            <person name="Zhang L."/>
            <person name="Villasana D."/>
            <person name="Johnson A."/>
            <person name="Liu J."/>
            <person name="Liyanage D."/>
            <person name="Lorensuhewa L."/>
            <person name="Robinson T."/>
            <person name="Song A."/>
            <person name="Song B.-B."/>
            <person name="Dinh H."/>
            <person name="Thornton R."/>
            <person name="Coyle M."/>
            <person name="Francisco L."/>
            <person name="Jackson L."/>
            <person name="Javaid M."/>
            <person name="Korchina V."/>
            <person name="Kovar C."/>
            <person name="Mata R."/>
            <person name="Mathew T."/>
            <person name="Ngo R."/>
            <person name="Nguyen L."/>
            <person name="Nguyen N."/>
            <person name="Okwuonu G."/>
            <person name="Ongeri F."/>
            <person name="Pham C."/>
            <person name="Simmons D."/>
            <person name="Wilczek-Boney K."/>
            <person name="Hale W."/>
            <person name="Jakkamsetti A."/>
            <person name="Pham P."/>
            <person name="Ruth R."/>
            <person name="San Lucas F."/>
            <person name="Warren J."/>
            <person name="Zhang J."/>
            <person name="Zhao Z."/>
            <person name="Zhou C."/>
            <person name="Zhu D."/>
            <person name="Lee S."/>
            <person name="Bess C."/>
            <person name="Blankenburg K."/>
            <person name="Forbes L."/>
            <person name="Fu Q."/>
            <person name="Gubbala S."/>
            <person name="Hirani K."/>
            <person name="Jayaseelan J.C."/>
            <person name="Lara F."/>
            <person name="Munidasa M."/>
            <person name="Palculict T."/>
            <person name="Patil S."/>
            <person name="Pu L.-L."/>
            <person name="Saada N."/>
            <person name="Tang L."/>
            <person name="Weissenberger G."/>
            <person name="Zhu Y."/>
            <person name="Hemphill L."/>
            <person name="Shang Y."/>
            <person name="Youmans B."/>
            <person name="Ayvaz T."/>
            <person name="Ross M."/>
            <person name="Santibanez J."/>
            <person name="Aqrawi P."/>
            <person name="Gross S."/>
            <person name="Joshi V."/>
            <person name="Fowler G."/>
            <person name="Nazareth L."/>
            <person name="Reid J."/>
            <person name="Worley K."/>
            <person name="Petrosino J."/>
            <person name="Highlander S."/>
            <person name="Gibbs R."/>
        </authorList>
    </citation>
    <scope>NUCLEOTIDE SEQUENCE [LARGE SCALE GENOMIC DNA]</scope>
    <source>
        <strain evidence="8">ATCC 33269</strain>
    </source>
</reference>
<evidence type="ECO:0000256" key="5">
    <source>
        <dbReference type="SAM" id="Coils"/>
    </source>
</evidence>
<evidence type="ECO:0000256" key="3">
    <source>
        <dbReference type="ARBA" id="ARBA00023054"/>
    </source>
</evidence>
<dbReference type="PANTHER" id="PTHR30563:SF0">
    <property type="entry name" value="DNA RECOMBINATION PROTEIN RMUC"/>
    <property type="match status" value="1"/>
</dbReference>
<comment type="similarity">
    <text evidence="2">Belongs to the RmuC family.</text>
</comment>
<feature type="transmembrane region" description="Helical" evidence="7">
    <location>
        <begin position="6"/>
        <end position="23"/>
    </location>
</feature>
<dbReference type="Proteomes" id="UP000005580">
    <property type="component" value="Unassembled WGS sequence"/>
</dbReference>
<dbReference type="InterPro" id="IPR003798">
    <property type="entry name" value="DNA_recombination_RmuC"/>
</dbReference>
<evidence type="ECO:0000313" key="9">
    <source>
        <dbReference type="Proteomes" id="UP000005580"/>
    </source>
</evidence>
<keyword evidence="9" id="KW-1185">Reference proteome</keyword>
<name>E7RPG5_9BACT</name>
<dbReference type="HOGENOM" id="CLU_024057_0_1_10"/>
<dbReference type="RefSeq" id="WP_004368302.1">
    <property type="nucleotide sequence ID" value="NZ_GL833116.1"/>
</dbReference>
<gene>
    <name evidence="8" type="ORF">HMPREF0663_11066</name>
</gene>
<evidence type="ECO:0000256" key="2">
    <source>
        <dbReference type="ARBA" id="ARBA00009840"/>
    </source>
</evidence>
<dbReference type="GO" id="GO:0006310">
    <property type="term" value="P:DNA recombination"/>
    <property type="evidence" value="ECO:0007669"/>
    <property type="project" value="UniProtKB-KW"/>
</dbReference>
<feature type="coiled-coil region" evidence="5">
    <location>
        <begin position="39"/>
        <end position="116"/>
    </location>
</feature>
<dbReference type="eggNOG" id="COG1322">
    <property type="taxonomic scope" value="Bacteria"/>
</dbReference>
<protein>
    <submittedName>
        <fullName evidence="8">RmuC domain protein</fullName>
    </submittedName>
</protein>
<evidence type="ECO:0000256" key="6">
    <source>
        <dbReference type="SAM" id="MobiDB-lite"/>
    </source>
</evidence>
<evidence type="ECO:0000313" key="8">
    <source>
        <dbReference type="EMBL" id="EFZ37608.1"/>
    </source>
</evidence>
<dbReference type="Pfam" id="PF02646">
    <property type="entry name" value="RmuC"/>
    <property type="match status" value="1"/>
</dbReference>
<dbReference type="PANTHER" id="PTHR30563">
    <property type="entry name" value="DNA RECOMBINATION PROTEIN RMUC"/>
    <property type="match status" value="1"/>
</dbReference>
<keyword evidence="7" id="KW-1133">Transmembrane helix</keyword>
<keyword evidence="3 5" id="KW-0175">Coiled coil</keyword>
<sequence length="456" mass="52143">MEIVFLVVGVVIGGIVTYFVLNARQKDAAAKLMLTTQQLAQEQSANRQLRADMDGAVAEKRDLQEQLTQLKIDLERANTQLQAEQEHNSKEAEMRKEQFEQQLKTVQEQFSNLATRVLDQTADKLKHSNSESMESITRPLKQNIEQLHQVIQTTNSETTKHTASLSQQLKEMAEQTQKIDATATRLTNVIRGGNKAQGNWGERRLAELLESQGLRQGIDYDMQQTITDDKGNAVLNDESGRRMIPDVILHYPNNEDVIVDSKVSIDAYYNYVNTEDEGLKRKYAEDLVRSIRTQAFGLAKKDYSKYVQKPRKAIDFVIMYVPFEGALQLALATEPKIWGEAFDRQVLITSQQNLIAILKMIQIAWRQYAQTENQKKVFGMAEELLKRVGDFIKRFDKVKKDIENLHRDYDDAYSKAYTGRQSIVQKANELKQLGVKESANQPIPDTEPNLLEDEED</sequence>
<evidence type="ECO:0000256" key="1">
    <source>
        <dbReference type="ARBA" id="ARBA00003416"/>
    </source>
</evidence>
<accession>E7RPG5</accession>
<keyword evidence="7" id="KW-0812">Transmembrane</keyword>
<dbReference type="AlphaFoldDB" id="E7RPG5"/>
<dbReference type="STRING" id="28134.SAMN05444288_1885"/>
<proteinExistence type="inferred from homology"/>
<keyword evidence="7" id="KW-0472">Membrane</keyword>